<dbReference type="SUPFAM" id="SSF53720">
    <property type="entry name" value="ALDH-like"/>
    <property type="match status" value="1"/>
</dbReference>
<reference evidence="7" key="1">
    <citation type="submission" date="2016-10" db="EMBL/GenBank/DDBJ databases">
        <authorList>
            <person name="Varghese N."/>
            <person name="Submissions S."/>
        </authorList>
    </citation>
    <scope>NUCLEOTIDE SEQUENCE [LARGE SCALE GENOMIC DNA]</scope>
    <source>
        <strain evidence="7">CPCC 202695</strain>
    </source>
</reference>
<name>A0A1H1NIP5_9MICO</name>
<dbReference type="Proteomes" id="UP000199482">
    <property type="component" value="Chromosome I"/>
</dbReference>
<dbReference type="EMBL" id="SODL02000007">
    <property type="protein sequence ID" value="MCP2369086.1"/>
    <property type="molecule type" value="Genomic_DNA"/>
</dbReference>
<reference evidence="5" key="3">
    <citation type="submission" date="2022-06" db="EMBL/GenBank/DDBJ databases">
        <title>Genomic Encyclopedia of Type Strains, Phase III (KMG-III): the genomes of soil and plant-associated and newly described type strains.</title>
        <authorList>
            <person name="Whitman W."/>
        </authorList>
    </citation>
    <scope>NUCLEOTIDE SEQUENCE</scope>
    <source>
        <strain evidence="5">CPCC 202695</strain>
    </source>
</reference>
<reference evidence="6" key="2">
    <citation type="submission" date="2016-10" db="EMBL/GenBank/DDBJ databases">
        <authorList>
            <person name="de Groot N.N."/>
        </authorList>
    </citation>
    <scope>NUCLEOTIDE SEQUENCE [LARGE SCALE GENOMIC DNA]</scope>
    <source>
        <strain evidence="6">CPCC 202695</strain>
    </source>
</reference>
<dbReference type="Proteomes" id="UP000893823">
    <property type="component" value="Unassembled WGS sequence"/>
</dbReference>
<dbReference type="AlphaFoldDB" id="A0A1H1NIP5"/>
<proteinExistence type="inferred from homology"/>
<dbReference type="Pfam" id="PF00171">
    <property type="entry name" value="Aldedh"/>
    <property type="match status" value="1"/>
</dbReference>
<dbReference type="InterPro" id="IPR050740">
    <property type="entry name" value="Aldehyde_DH_Superfamily"/>
</dbReference>
<evidence type="ECO:0000259" key="4">
    <source>
        <dbReference type="Pfam" id="PF00171"/>
    </source>
</evidence>
<keyword evidence="1 3" id="KW-0560">Oxidoreductase</keyword>
<dbReference type="InterPro" id="IPR016162">
    <property type="entry name" value="Ald_DH_N"/>
</dbReference>
<evidence type="ECO:0000313" key="6">
    <source>
        <dbReference type="EMBL" id="SDR98842.1"/>
    </source>
</evidence>
<evidence type="ECO:0000313" key="5">
    <source>
        <dbReference type="EMBL" id="MCP2369086.1"/>
    </source>
</evidence>
<dbReference type="RefSeq" id="WP_092669179.1">
    <property type="nucleotide sequence ID" value="NZ_BMDN01000007.1"/>
</dbReference>
<organism evidence="6 7">
    <name type="scientific">Agromyces flavus</name>
    <dbReference type="NCBI Taxonomy" id="589382"/>
    <lineage>
        <taxon>Bacteria</taxon>
        <taxon>Bacillati</taxon>
        <taxon>Actinomycetota</taxon>
        <taxon>Actinomycetes</taxon>
        <taxon>Micrococcales</taxon>
        <taxon>Microbacteriaceae</taxon>
        <taxon>Agromyces</taxon>
    </lineage>
</organism>
<evidence type="ECO:0000256" key="2">
    <source>
        <dbReference type="PROSITE-ProRule" id="PRU10007"/>
    </source>
</evidence>
<dbReference type="STRING" id="589382.SAMN04489721_0602"/>
<dbReference type="PANTHER" id="PTHR43353:SF5">
    <property type="entry name" value="SUCCINATE-SEMIALDEHYDE DEHYDROGENASE, MITOCHONDRIAL"/>
    <property type="match status" value="1"/>
</dbReference>
<accession>A0A1H1NIP5</accession>
<keyword evidence="8" id="KW-1185">Reference proteome</keyword>
<feature type="domain" description="Aldehyde dehydrogenase" evidence="4">
    <location>
        <begin position="23"/>
        <end position="479"/>
    </location>
</feature>
<dbReference type="InterPro" id="IPR016163">
    <property type="entry name" value="Ald_DH_C"/>
</dbReference>
<dbReference type="GO" id="GO:0009450">
    <property type="term" value="P:gamma-aminobutyric acid catabolic process"/>
    <property type="evidence" value="ECO:0007669"/>
    <property type="project" value="TreeGrafter"/>
</dbReference>
<feature type="active site" evidence="2">
    <location>
        <position position="256"/>
    </location>
</feature>
<dbReference type="InterPro" id="IPR015590">
    <property type="entry name" value="Aldehyde_DH_dom"/>
</dbReference>
<dbReference type="InterPro" id="IPR016161">
    <property type="entry name" value="Ald_DH/histidinol_DH"/>
</dbReference>
<gene>
    <name evidence="5" type="ORF">BCL57_003269</name>
    <name evidence="6" type="ORF">SAMN04489721_0602</name>
</gene>
<dbReference type="EMBL" id="LT629755">
    <property type="protein sequence ID" value="SDR98842.1"/>
    <property type="molecule type" value="Genomic_DNA"/>
</dbReference>
<evidence type="ECO:0000256" key="3">
    <source>
        <dbReference type="RuleBase" id="RU003345"/>
    </source>
</evidence>
<dbReference type="Gene3D" id="3.40.309.10">
    <property type="entry name" value="Aldehyde Dehydrogenase, Chain A, domain 2"/>
    <property type="match status" value="1"/>
</dbReference>
<dbReference type="NCBIfam" id="NF006916">
    <property type="entry name" value="PRK09407.1"/>
    <property type="match status" value="1"/>
</dbReference>
<dbReference type="PROSITE" id="PS00687">
    <property type="entry name" value="ALDEHYDE_DEHYDR_GLU"/>
    <property type="match status" value="1"/>
</dbReference>
<protein>
    <submittedName>
        <fullName evidence="5">Acyl-CoA reductase-like NAD-dependent aldehyde dehydrogenase</fullName>
    </submittedName>
    <submittedName>
        <fullName evidence="6">Succinate-semialdehyde dehydrogenase / glutarate-semialdehyde dehydrogenase</fullName>
    </submittedName>
</protein>
<sequence length="519" mass="55284">MLNAPARTPVPSTYDALLDDLVASTGRTVPVPTPSTGETLVELPRSSADDVRGAVSRARLAQLAWARAGFARRRDVLLRAHDLLLERREQLLDLAQLESGKTRGQAFEEVFAALSVTRWNALKARSVLGGGRRRGVVPVAVSTRVRYRPKGVVGVITPWNYAVALAAMDVVPALAAGCAVVQKADDQGALSILALRRAYIDAGVPEALWAVVAGEPGEVGEAVTDEVDYICFTGSTATGRRIAEKAARRLVGASLELGGKNALLVLDDVDAEQAAADAAYACFSSMGQLCVSAERIYVDRRVAEPFTQALVARLSDPRIGSGFDHDADYGSLATASQLERVRAHLDDALAKGARVLVGGRHRPDLGPWAFEPTVLTDVTPDMRVSTEETFGAVVSLSVVDGETEAVLVANESEYGLNATVLSGSTRRGSRLATQIDAGSVNVNEGYRGSFGSVDAPMGGLKQSGIGRRNGREGLLRFVDPVTMSVNRRIVGLPHSGRDFARMIPLFILLARVLRGIRRA</sequence>
<dbReference type="PANTHER" id="PTHR43353">
    <property type="entry name" value="SUCCINATE-SEMIALDEHYDE DEHYDROGENASE, MITOCHONDRIAL"/>
    <property type="match status" value="1"/>
</dbReference>
<evidence type="ECO:0000313" key="8">
    <source>
        <dbReference type="Proteomes" id="UP000893823"/>
    </source>
</evidence>
<dbReference type="GO" id="GO:0004777">
    <property type="term" value="F:succinate-semialdehyde dehydrogenase (NAD+) activity"/>
    <property type="evidence" value="ECO:0007669"/>
    <property type="project" value="TreeGrafter"/>
</dbReference>
<evidence type="ECO:0000313" key="7">
    <source>
        <dbReference type="Proteomes" id="UP000199482"/>
    </source>
</evidence>
<comment type="similarity">
    <text evidence="3">Belongs to the aldehyde dehydrogenase family.</text>
</comment>
<dbReference type="InterPro" id="IPR029510">
    <property type="entry name" value="Ald_DH_CS_GLU"/>
</dbReference>
<dbReference type="Gene3D" id="3.40.605.10">
    <property type="entry name" value="Aldehyde Dehydrogenase, Chain A, domain 1"/>
    <property type="match status" value="1"/>
</dbReference>
<evidence type="ECO:0000256" key="1">
    <source>
        <dbReference type="ARBA" id="ARBA00023002"/>
    </source>
</evidence>